<dbReference type="PATRIC" id="fig|1117108.3.peg.171"/>
<dbReference type="EMBL" id="ATMT01000002">
    <property type="protein sequence ID" value="EPY09162.1"/>
    <property type="molecule type" value="Genomic_DNA"/>
</dbReference>
<reference evidence="1 2" key="1">
    <citation type="submission" date="2013-05" db="EMBL/GenBank/DDBJ databases">
        <authorList>
            <person name="Strain E.A."/>
            <person name="Brown E."/>
            <person name="Allard M.W."/>
            <person name="Luo Y.L."/>
        </authorList>
    </citation>
    <scope>NUCLEOTIDE SEQUENCE [LARGE SCALE GENOMIC DNA]</scope>
    <source>
        <strain evidence="1 2">TS-15</strain>
    </source>
</reference>
<dbReference type="AlphaFoldDB" id="S9STT8"/>
<comment type="caution">
    <text evidence="1">The sequence shown here is derived from an EMBL/GenBank/DDBJ whole genome shotgun (WGS) entry which is preliminary data.</text>
</comment>
<dbReference type="Proteomes" id="UP000015344">
    <property type="component" value="Unassembled WGS sequence"/>
</dbReference>
<gene>
    <name evidence="1" type="ORF">PAALTS15_00840</name>
</gene>
<dbReference type="Gene3D" id="3.40.190.10">
    <property type="entry name" value="Periplasmic binding protein-like II"/>
    <property type="match status" value="1"/>
</dbReference>
<evidence type="ECO:0000313" key="1">
    <source>
        <dbReference type="EMBL" id="EPY09162.1"/>
    </source>
</evidence>
<organism evidence="1 2">
    <name type="scientific">Paenibacillus alvei TS-15</name>
    <dbReference type="NCBI Taxonomy" id="1117108"/>
    <lineage>
        <taxon>Bacteria</taxon>
        <taxon>Bacillati</taxon>
        <taxon>Bacillota</taxon>
        <taxon>Bacilli</taxon>
        <taxon>Bacillales</taxon>
        <taxon>Paenibacillaceae</taxon>
        <taxon>Paenibacillus</taxon>
    </lineage>
</organism>
<protein>
    <submittedName>
        <fullName evidence="1">Uncharacterized protein</fullName>
    </submittedName>
</protein>
<evidence type="ECO:0000313" key="2">
    <source>
        <dbReference type="Proteomes" id="UP000015344"/>
    </source>
</evidence>
<sequence>MFTDDYGSIISAKLPNIAYEVVPIPGSTTKEFIDYVKQENPDVIFMRNYEEYLQFIESGMLDELDTWERKDKYDIESIH</sequence>
<proteinExistence type="predicted"/>
<dbReference type="RefSeq" id="WP_021257781.1">
    <property type="nucleotide sequence ID" value="NZ_ATMT01000002.1"/>
</dbReference>
<accession>S9STT8</accession>
<name>S9STT8_PAEAL</name>